<dbReference type="Proteomes" id="UP000826195">
    <property type="component" value="Unassembled WGS sequence"/>
</dbReference>
<evidence type="ECO:0000313" key="3">
    <source>
        <dbReference type="Proteomes" id="UP000826195"/>
    </source>
</evidence>
<sequence length="437" mass="48793">MYDQRPCCDSRDICQRKNTSYVCNKRELGFPCENDNHCSHKAHAECSSDKKCACKWRHQQINKMACVPLVGERCLKNESCATQNSTCIDNKCQCRRGLLRYKHLCVGTLLGRSCKQDSDCQALKFSICSRNICICAPKTIVSHSSVCLSLLNLACTKNDQCKVQNSICIEKKCQCGPGYVDRESKCVPRNLDEPCRNNSDCSQLAFAVCSSNKCVCDNNYNATSKTQCVPLLGGGCNERFHCTVPNSECIGSKCQCKAYHSVIGNNKCIPVTIGSFCNSNADCDSTRNFKCSEDKVCACKDNSVAVLNSLQCSSVLNGYCLKNSECIFNGFHCIDNRCQCKPDYTQVSSHQCHESKSVFLCYDLLDCGDAWHYQCHENKCICASHHISINNATCYPILGGNCWDEHQCLTKDSECFDFHCRCKHNFIPVSDNSCIPK</sequence>
<reference evidence="2 3" key="1">
    <citation type="journal article" date="2021" name="J. Hered.">
        <title>A chromosome-level genome assembly of the parasitoid wasp, Cotesia glomerata (Hymenoptera: Braconidae).</title>
        <authorList>
            <person name="Pinto B.J."/>
            <person name="Weis J.J."/>
            <person name="Gamble T."/>
            <person name="Ode P.J."/>
            <person name="Paul R."/>
            <person name="Zaspel J.M."/>
        </authorList>
    </citation>
    <scope>NUCLEOTIDE SEQUENCE [LARGE SCALE GENOMIC DNA]</scope>
    <source>
        <strain evidence="2">CgM1</strain>
    </source>
</reference>
<organism evidence="2 3">
    <name type="scientific">Cotesia glomerata</name>
    <name type="common">Lepidopteran parasitic wasp</name>
    <name type="synonym">Apanteles glomeratus</name>
    <dbReference type="NCBI Taxonomy" id="32391"/>
    <lineage>
        <taxon>Eukaryota</taxon>
        <taxon>Metazoa</taxon>
        <taxon>Ecdysozoa</taxon>
        <taxon>Arthropoda</taxon>
        <taxon>Hexapoda</taxon>
        <taxon>Insecta</taxon>
        <taxon>Pterygota</taxon>
        <taxon>Neoptera</taxon>
        <taxon>Endopterygota</taxon>
        <taxon>Hymenoptera</taxon>
        <taxon>Apocrita</taxon>
        <taxon>Ichneumonoidea</taxon>
        <taxon>Braconidae</taxon>
        <taxon>Microgastrinae</taxon>
        <taxon>Cotesia</taxon>
    </lineage>
</organism>
<dbReference type="EMBL" id="JAHXZJ010001119">
    <property type="protein sequence ID" value="KAH0554916.1"/>
    <property type="molecule type" value="Genomic_DNA"/>
</dbReference>
<dbReference type="SMART" id="SM00181">
    <property type="entry name" value="EGF"/>
    <property type="match status" value="6"/>
</dbReference>
<dbReference type="InterPro" id="IPR000742">
    <property type="entry name" value="EGF"/>
</dbReference>
<evidence type="ECO:0000313" key="2">
    <source>
        <dbReference type="EMBL" id="KAH0554916.1"/>
    </source>
</evidence>
<dbReference type="PANTHER" id="PTHR39069">
    <property type="entry name" value="ECDYSONE-INDUCIBLE GENE E1, ISOFORM A"/>
    <property type="match status" value="1"/>
</dbReference>
<evidence type="ECO:0000259" key="1">
    <source>
        <dbReference type="SMART" id="SM00181"/>
    </source>
</evidence>
<gene>
    <name evidence="2" type="ORF">KQX54_013821</name>
</gene>
<feature type="domain" description="EGF-like" evidence="1">
    <location>
        <begin position="154"/>
        <end position="187"/>
    </location>
</feature>
<keyword evidence="3" id="KW-1185">Reference proteome</keyword>
<proteinExistence type="predicted"/>
<feature type="domain" description="EGF-like" evidence="1">
    <location>
        <begin position="73"/>
        <end position="106"/>
    </location>
</feature>
<comment type="caution">
    <text evidence="2">The sequence shown here is derived from an EMBL/GenBank/DDBJ whole genome shotgun (WGS) entry which is preliminary data.</text>
</comment>
<accession>A0AAV7IQN0</accession>
<feature type="domain" description="EGF-like" evidence="1">
    <location>
        <begin position="393"/>
        <end position="435"/>
    </location>
</feature>
<feature type="domain" description="EGF-like" evidence="1">
    <location>
        <begin position="311"/>
        <end position="353"/>
    </location>
</feature>
<protein>
    <recommendedName>
        <fullName evidence="1">EGF-like domain-containing protein</fullName>
    </recommendedName>
</protein>
<name>A0AAV7IQN0_COTGL</name>
<feature type="domain" description="EGF-like" evidence="1">
    <location>
        <begin position="31"/>
        <end position="67"/>
    </location>
</feature>
<dbReference type="AlphaFoldDB" id="A0AAV7IQN0"/>
<dbReference type="PANTHER" id="PTHR39069:SF8">
    <property type="entry name" value="FI17111P1"/>
    <property type="match status" value="1"/>
</dbReference>
<feature type="domain" description="EGF-like" evidence="1">
    <location>
        <begin position="194"/>
        <end position="229"/>
    </location>
</feature>